<feature type="disulfide bond" evidence="4">
    <location>
        <begin position="241"/>
        <end position="250"/>
    </location>
</feature>
<comment type="similarity">
    <text evidence="2">Belongs to the glycosyltransferase 47 family.</text>
</comment>
<evidence type="ECO:0000256" key="2">
    <source>
        <dbReference type="ARBA" id="ARBA00010271"/>
    </source>
</evidence>
<dbReference type="AlphaFoldDB" id="A0A7S0WQX3"/>
<evidence type="ECO:0000256" key="1">
    <source>
        <dbReference type="ARBA" id="ARBA00004323"/>
    </source>
</evidence>
<dbReference type="GO" id="GO:0016757">
    <property type="term" value="F:glycosyltransferase activity"/>
    <property type="evidence" value="ECO:0007669"/>
    <property type="project" value="InterPro"/>
</dbReference>
<gene>
    <name evidence="7" type="ORF">CLEI1391_LOCUS8341</name>
</gene>
<feature type="disulfide bond" evidence="4">
    <location>
        <begin position="207"/>
        <end position="217"/>
    </location>
</feature>
<feature type="domain" description="EGF-like" evidence="6">
    <location>
        <begin position="203"/>
        <end position="251"/>
    </location>
</feature>
<dbReference type="PANTHER" id="PTHR11062:SF376">
    <property type="entry name" value="EXOSTOSIN FAMILY PROTEIN"/>
    <property type="match status" value="1"/>
</dbReference>
<sequence length="691" mass="77657">MMSRCMRGFPCYILLVLCSVDPMNCSLKKSAGIPTADGNSVISVEYNKFDVMKKACAPGCEKNGNCNKEEGRCECPWGKTGPTCSDDQLPNCRASPSAPPSCGVNIPKNCHCYRQCAELYCKAASGQVDINDCEHTLGMALQAGTCFIYQGKAMAEQWSAIPRATDAVDWYRAVPFHEDVQQQMKVPAEETFMALAPRVPVLHLSECPDQCNNKGSCLKDVWSEDDGTGGQVQRSSARCVCRKGWQGHNCSEPDPKEACWFDPTCGGKGTCVAGFCHCQPGYWGLACGRSSAWAPNKGSVVVPARTKLRIYMYELPWQVAFPAEFDDGLNGRDPLYTSYEHFLTRFLNDSEVRTENPHEANMFFIPMLAYFYSGNVLPYDAHVAKVIHYIKTTHPWWNRTNGGDHFFWLTSDRAPCGLRPSVSGRAIRVAHFGMSDQNHDWLHREGMHKEVKEKGCVAAARDIIAPPFVDLGNSSSEHPADMEKPLKWQWVNEVWKSIAVGPSHQPNRTLLFFFVGSLRLDEEGYSGGVRQAVAKLFQNQDEVKQKHPDVFFSEQGVPNYAELFMTSKFCICPYGHGWGIRTSIAILHGCIPVILQDAVWQPLEADLPLHEFSIRISLTDIPHLFEALRAYSDMDLARMRVAMAKHYQSFMWQHELGGRAYEAVLGALHARLVNQWAGFYRRHKRHRVMLL</sequence>
<evidence type="ECO:0000313" key="7">
    <source>
        <dbReference type="EMBL" id="CAD8678087.1"/>
    </source>
</evidence>
<feature type="signal peptide" evidence="5">
    <location>
        <begin position="1"/>
        <end position="25"/>
    </location>
</feature>
<name>A0A7S0WQX3_9CHLO</name>
<keyword evidence="4" id="KW-1015">Disulfide bond</keyword>
<dbReference type="EMBL" id="HBFB01014761">
    <property type="protein sequence ID" value="CAD8678087.1"/>
    <property type="molecule type" value="Transcribed_RNA"/>
</dbReference>
<dbReference type="GO" id="GO:0000139">
    <property type="term" value="C:Golgi membrane"/>
    <property type="evidence" value="ECO:0007669"/>
    <property type="project" value="UniProtKB-SubCell"/>
</dbReference>
<accession>A0A7S0WQX3</accession>
<dbReference type="InterPro" id="IPR004263">
    <property type="entry name" value="Exostosin"/>
</dbReference>
<reference evidence="7" key="1">
    <citation type="submission" date="2021-01" db="EMBL/GenBank/DDBJ databases">
        <authorList>
            <person name="Corre E."/>
            <person name="Pelletier E."/>
            <person name="Niang G."/>
            <person name="Scheremetjew M."/>
            <person name="Finn R."/>
            <person name="Kale V."/>
            <person name="Holt S."/>
            <person name="Cochrane G."/>
            <person name="Meng A."/>
            <person name="Brown T."/>
            <person name="Cohen L."/>
        </authorList>
    </citation>
    <scope>NUCLEOTIDE SEQUENCE</scope>
    <source>
        <strain evidence="7">SAG 11-49</strain>
    </source>
</reference>
<feature type="disulfide bond" evidence="4">
    <location>
        <begin position="75"/>
        <end position="84"/>
    </location>
</feature>
<proteinExistence type="inferred from homology"/>
<organism evidence="7">
    <name type="scientific">Chlamydomonas leiostraca</name>
    <dbReference type="NCBI Taxonomy" id="1034604"/>
    <lineage>
        <taxon>Eukaryota</taxon>
        <taxon>Viridiplantae</taxon>
        <taxon>Chlorophyta</taxon>
        <taxon>core chlorophytes</taxon>
        <taxon>Chlorophyceae</taxon>
        <taxon>CS clade</taxon>
        <taxon>Chlamydomonadales</taxon>
        <taxon>Chlamydomonadaceae</taxon>
        <taxon>Chlamydomonas</taxon>
    </lineage>
</organism>
<dbReference type="Pfam" id="PF03016">
    <property type="entry name" value="Exostosin_GT47"/>
    <property type="match status" value="1"/>
</dbReference>
<evidence type="ECO:0000256" key="5">
    <source>
        <dbReference type="SAM" id="SignalP"/>
    </source>
</evidence>
<comment type="subcellular location">
    <subcellularLocation>
        <location evidence="1">Golgi apparatus membrane</location>
        <topology evidence="1">Single-pass type II membrane protein</topology>
    </subcellularLocation>
</comment>
<dbReference type="PROSITE" id="PS00022">
    <property type="entry name" value="EGF_1"/>
    <property type="match status" value="2"/>
</dbReference>
<feature type="domain" description="EGF-like" evidence="6">
    <location>
        <begin position="52"/>
        <end position="85"/>
    </location>
</feature>
<dbReference type="Gene3D" id="2.10.25.10">
    <property type="entry name" value="Laminin"/>
    <property type="match status" value="1"/>
</dbReference>
<feature type="disulfide bond" evidence="4">
    <location>
        <begin position="56"/>
        <end position="66"/>
    </location>
</feature>
<evidence type="ECO:0000259" key="6">
    <source>
        <dbReference type="PROSITE" id="PS50026"/>
    </source>
</evidence>
<dbReference type="SMART" id="SM00181">
    <property type="entry name" value="EGF"/>
    <property type="match status" value="3"/>
</dbReference>
<feature type="chain" id="PRO_5031337349" description="EGF-like domain-containing protein" evidence="5">
    <location>
        <begin position="26"/>
        <end position="691"/>
    </location>
</feature>
<dbReference type="PANTHER" id="PTHR11062">
    <property type="entry name" value="EXOSTOSIN HEPARAN SULFATE GLYCOSYLTRANSFERASE -RELATED"/>
    <property type="match status" value="1"/>
</dbReference>
<dbReference type="InterPro" id="IPR040911">
    <property type="entry name" value="Exostosin_GT47"/>
</dbReference>
<evidence type="ECO:0000256" key="3">
    <source>
        <dbReference type="ARBA" id="ARBA00023034"/>
    </source>
</evidence>
<protein>
    <recommendedName>
        <fullName evidence="6">EGF-like domain-containing protein</fullName>
    </recommendedName>
</protein>
<evidence type="ECO:0000256" key="4">
    <source>
        <dbReference type="PROSITE-ProRule" id="PRU00076"/>
    </source>
</evidence>
<dbReference type="InterPro" id="IPR000742">
    <property type="entry name" value="EGF"/>
</dbReference>
<comment type="caution">
    <text evidence="4">Lacks conserved residue(s) required for the propagation of feature annotation.</text>
</comment>
<keyword evidence="4" id="KW-0245">EGF-like domain</keyword>
<dbReference type="PROSITE" id="PS01186">
    <property type="entry name" value="EGF_2"/>
    <property type="match status" value="1"/>
</dbReference>
<keyword evidence="5" id="KW-0732">Signal</keyword>
<keyword evidence="3" id="KW-0333">Golgi apparatus</keyword>
<dbReference type="PROSITE" id="PS50026">
    <property type="entry name" value="EGF_3"/>
    <property type="match status" value="2"/>
</dbReference>